<organism evidence="1 2">
    <name type="scientific">Panagrellus redivivus</name>
    <name type="common">Microworm</name>
    <dbReference type="NCBI Taxonomy" id="6233"/>
    <lineage>
        <taxon>Eukaryota</taxon>
        <taxon>Metazoa</taxon>
        <taxon>Ecdysozoa</taxon>
        <taxon>Nematoda</taxon>
        <taxon>Chromadorea</taxon>
        <taxon>Rhabditida</taxon>
        <taxon>Tylenchina</taxon>
        <taxon>Panagrolaimomorpha</taxon>
        <taxon>Panagrolaimoidea</taxon>
        <taxon>Panagrolaimidae</taxon>
        <taxon>Panagrellus</taxon>
    </lineage>
</organism>
<reference evidence="1" key="1">
    <citation type="journal article" date="2013" name="Genetics">
        <title>The draft genome and transcriptome of Panagrellus redivivus are shaped by the harsh demands of a free-living lifestyle.</title>
        <authorList>
            <person name="Srinivasan J."/>
            <person name="Dillman A.R."/>
            <person name="Macchietto M.G."/>
            <person name="Heikkinen L."/>
            <person name="Lakso M."/>
            <person name="Fracchia K.M."/>
            <person name="Antoshechkin I."/>
            <person name="Mortazavi A."/>
            <person name="Wong G."/>
            <person name="Sternberg P.W."/>
        </authorList>
    </citation>
    <scope>NUCLEOTIDE SEQUENCE [LARGE SCALE GENOMIC DNA]</scope>
    <source>
        <strain evidence="1">MT8872</strain>
    </source>
</reference>
<dbReference type="WBParaSite" id="Pan_g7411.t1">
    <property type="protein sequence ID" value="Pan_g7411.t1"/>
    <property type="gene ID" value="Pan_g7411"/>
</dbReference>
<dbReference type="Proteomes" id="UP000492821">
    <property type="component" value="Unassembled WGS sequence"/>
</dbReference>
<sequence>MKYTAKGKKIVFAVWQVDVSLADLSTIVLNALDLSQPVSAVPPYHSLCTPRQYDLEADSLVWAENPACDSASYFFPTTMHMHIAITISYLNDANTWLVDSSTKYHERAVDEARLEESAKQLAQESGRGT</sequence>
<protein>
    <submittedName>
        <fullName evidence="2">DUF1618 domain-containing protein</fullName>
    </submittedName>
</protein>
<proteinExistence type="predicted"/>
<evidence type="ECO:0000313" key="1">
    <source>
        <dbReference type="Proteomes" id="UP000492821"/>
    </source>
</evidence>
<dbReference type="AlphaFoldDB" id="A0A7E5A145"/>
<accession>A0A7E5A145</accession>
<evidence type="ECO:0000313" key="2">
    <source>
        <dbReference type="WBParaSite" id="Pan_g7411.t1"/>
    </source>
</evidence>
<name>A0A7E5A145_PANRE</name>
<reference evidence="2" key="2">
    <citation type="submission" date="2020-10" db="UniProtKB">
        <authorList>
            <consortium name="WormBaseParasite"/>
        </authorList>
    </citation>
    <scope>IDENTIFICATION</scope>
</reference>
<keyword evidence="1" id="KW-1185">Reference proteome</keyword>